<dbReference type="Pfam" id="PF12276">
    <property type="entry name" value="DUF3617"/>
    <property type="match status" value="1"/>
</dbReference>
<feature type="signal peptide" evidence="2">
    <location>
        <begin position="1"/>
        <end position="19"/>
    </location>
</feature>
<reference evidence="3 4" key="1">
    <citation type="submission" date="2018-12" db="EMBL/GenBank/DDBJ databases">
        <title>bacterium Hansschlegelia zhihuaiae S113.</title>
        <authorList>
            <person name="He J."/>
        </authorList>
    </citation>
    <scope>NUCLEOTIDE SEQUENCE [LARGE SCALE GENOMIC DNA]</scope>
    <source>
        <strain evidence="3 4">S 113</strain>
    </source>
</reference>
<protein>
    <submittedName>
        <fullName evidence="3">DUF3617 family protein</fullName>
    </submittedName>
</protein>
<dbReference type="RefSeq" id="WP_128775816.1">
    <property type="nucleotide sequence ID" value="NZ_RYFI01000001.1"/>
</dbReference>
<evidence type="ECO:0000256" key="1">
    <source>
        <dbReference type="SAM" id="MobiDB-lite"/>
    </source>
</evidence>
<sequence length="180" mass="19309">MFKPLMLLPLAVIATPALAAGFDLPPRKPGQWEMSIQVDTAAMPPQLIRMCLDAETDKLLNAKFGGMASQMCSRQDQKKDGDTIILESECRIGDMTTSSHTVVTGDFDSAYTMKTDVKMGGSNAPRGIQGTIPQGPMSQATTISAKRVGDCATGFKPGDMDLGEGRTVNVRDMPDPKPMQ</sequence>
<keyword evidence="2" id="KW-0732">Signal</keyword>
<organism evidence="3 4">
    <name type="scientific">Hansschlegelia zhihuaiae</name>
    <dbReference type="NCBI Taxonomy" id="405005"/>
    <lineage>
        <taxon>Bacteria</taxon>
        <taxon>Pseudomonadati</taxon>
        <taxon>Pseudomonadota</taxon>
        <taxon>Alphaproteobacteria</taxon>
        <taxon>Hyphomicrobiales</taxon>
        <taxon>Methylopilaceae</taxon>
        <taxon>Hansschlegelia</taxon>
    </lineage>
</organism>
<comment type="caution">
    <text evidence="3">The sequence shown here is derived from an EMBL/GenBank/DDBJ whole genome shotgun (WGS) entry which is preliminary data.</text>
</comment>
<dbReference type="InterPro" id="IPR022061">
    <property type="entry name" value="DUF3617"/>
</dbReference>
<name>A0A4Q0MP20_9HYPH</name>
<evidence type="ECO:0000313" key="4">
    <source>
        <dbReference type="Proteomes" id="UP000289708"/>
    </source>
</evidence>
<proteinExistence type="predicted"/>
<dbReference type="Proteomes" id="UP000289708">
    <property type="component" value="Unassembled WGS sequence"/>
</dbReference>
<gene>
    <name evidence="3" type="ORF">EK403_02025</name>
</gene>
<dbReference type="EMBL" id="RYFI01000001">
    <property type="protein sequence ID" value="RXF75637.1"/>
    <property type="molecule type" value="Genomic_DNA"/>
</dbReference>
<evidence type="ECO:0000256" key="2">
    <source>
        <dbReference type="SAM" id="SignalP"/>
    </source>
</evidence>
<keyword evidence="4" id="KW-1185">Reference proteome</keyword>
<feature type="chain" id="PRO_5020272163" evidence="2">
    <location>
        <begin position="20"/>
        <end position="180"/>
    </location>
</feature>
<accession>A0A4Q0MP20</accession>
<feature type="region of interest" description="Disordered" evidence="1">
    <location>
        <begin position="157"/>
        <end position="180"/>
    </location>
</feature>
<dbReference type="AlphaFoldDB" id="A0A4Q0MP20"/>
<dbReference type="OrthoDB" id="8113882at2"/>
<evidence type="ECO:0000313" key="3">
    <source>
        <dbReference type="EMBL" id="RXF75637.1"/>
    </source>
</evidence>